<dbReference type="PROSITE" id="PS51206">
    <property type="entry name" value="SF3_HELICASE_1"/>
    <property type="match status" value="1"/>
</dbReference>
<dbReference type="InterPro" id="IPR051620">
    <property type="entry name" value="ORF904-like_C"/>
</dbReference>
<sequence>MTTIITENPQNVTEELKRNRFNSFHEFQEFVENKFVNGSGINPLLLKGCIEFHQDVETSPWGDVETPIHEELGWKYTRFGMQANEPLYAAFLKNEDGTTWQAVLGLWDEERQRPYKYYAPKGIGDRAFLPPIPKSIRKLIGNKYGVEIPEDGSFYEWLKTQNKIPKILTEGAGKGLKIFSEGYVGIALYGCSCGGRADKYGLIDDLKQFNQEESIWLFGLDRDTNEKTKRRVNSAKKQLKLTLESDNVPFYVEDIFWRGEDGKGVDDLIVNKGSGAFDTAYHAAISRLEKQFKDGGYTSENDKDYKPSQVGVAREIAEKYRGILAYNNEISSWMRYGADNEGMWSRETDEYVEAVIYQIILSEGYKGFSSSFVSAVTKLLRHELIERNWNERLPNDLLPFRNGVLEIKTGKLLDHAPGYRLTWQLPRNYETGGTFDKINKFLDDLSAGNSAIKDLLLCFCNAVIKGRADLQKFLHLIGLGGTGKGTFSRLITSLIGEENIHTTSLEEWCKDKFEPANAYRKRLVVFPDEDRQTGKIGKFLSLTGEDYLRAEEKHKTAFKFKFDGMVMVLSNLPIFGGESASRVKRRVLTVPCNNVCPVTKRKNLEKDFEPELAAFTNYVLNISDDHVTSVLMGIQEIPECTLEFWENRMRVDSIAAWINQSVIYDAEAQTAIGFSKHEGSNGEEITTLFGSYSRHCYNLGDSPKSHKNFSPDLLELCKSVLGWPVEKIHTNTGKFIRGIKLRIPGLHDDVPTHDVWLSNKVNSPVTVQVTVRDGSSDGSSDGSEPLLYKESDGCDGSEVTVTEILENKITKIKPEHNFKAGDFVLVLGGGTITQITETNELFCRIHSDEQWHHTQLELQYPQVNAELLRDCIHWEDWATIETLTSGWCDSFKKAVWDCLTPEERTAIKNKKKNEVRQGKAIVLPVLELGQEYFSKSHNRIVTVIGVHDDLTACNCKLDGKTIVCDFGDLRCEQKAKNSPNIELDINDRVEILAGKYRGKKATVSSQICEHGPIFLRIEGLKATTSSKYQFWGHQIKKV</sequence>
<evidence type="ECO:0000256" key="1">
    <source>
        <dbReference type="ARBA" id="ARBA00022741"/>
    </source>
</evidence>
<dbReference type="InterPro" id="IPR027417">
    <property type="entry name" value="P-loop_NTPase"/>
</dbReference>
<protein>
    <submittedName>
        <fullName evidence="5">DUF3854 domain-containing protein</fullName>
    </submittedName>
</protein>
<evidence type="ECO:0000259" key="4">
    <source>
        <dbReference type="PROSITE" id="PS51206"/>
    </source>
</evidence>
<keyword evidence="1" id="KW-0547">Nucleotide-binding</keyword>
<dbReference type="RefSeq" id="WP_193942342.1">
    <property type="nucleotide sequence ID" value="NZ_JADEWB010000026.1"/>
</dbReference>
<dbReference type="PANTHER" id="PTHR35372">
    <property type="entry name" value="ATP BINDING PROTEIN-RELATED"/>
    <property type="match status" value="1"/>
</dbReference>
<evidence type="ECO:0000313" key="5">
    <source>
        <dbReference type="EMBL" id="MBE9235852.1"/>
    </source>
</evidence>
<organism evidence="5 6">
    <name type="scientific">Sphaerospermopsis aphanizomenoides LEGE 00250</name>
    <dbReference type="NCBI Taxonomy" id="2777972"/>
    <lineage>
        <taxon>Bacteria</taxon>
        <taxon>Bacillati</taxon>
        <taxon>Cyanobacteriota</taxon>
        <taxon>Cyanophyceae</taxon>
        <taxon>Nostocales</taxon>
        <taxon>Aphanizomenonaceae</taxon>
        <taxon>Sphaerospermopsis</taxon>
        <taxon>Sphaerospermopsis aphanizomenoides</taxon>
    </lineage>
</organism>
<dbReference type="InterPro" id="IPR045455">
    <property type="entry name" value="NrS-1_pol-like_helicase"/>
</dbReference>
<reference evidence="5 6" key="1">
    <citation type="submission" date="2020-10" db="EMBL/GenBank/DDBJ databases">
        <authorList>
            <person name="Castelo-Branco R."/>
            <person name="Eusebio N."/>
            <person name="Adriana R."/>
            <person name="Vieira A."/>
            <person name="Brugerolle De Fraissinette N."/>
            <person name="Rezende De Castro R."/>
            <person name="Schneider M.P."/>
            <person name="Vasconcelos V."/>
            <person name="Leao P.N."/>
        </authorList>
    </citation>
    <scope>NUCLEOTIDE SEQUENCE [LARGE SCALE GENOMIC DNA]</scope>
    <source>
        <strain evidence="5 6">LEGE 00250</strain>
    </source>
</reference>
<proteinExistence type="predicted"/>
<dbReference type="Pfam" id="PF12965">
    <property type="entry name" value="DUF3854"/>
    <property type="match status" value="1"/>
</dbReference>
<dbReference type="Pfam" id="PF19263">
    <property type="entry name" value="DUF5906"/>
    <property type="match status" value="1"/>
</dbReference>
<dbReference type="Proteomes" id="UP000606776">
    <property type="component" value="Unassembled WGS sequence"/>
</dbReference>
<dbReference type="PROSITE" id="PS01108">
    <property type="entry name" value="RIBOSOMAL_L24"/>
    <property type="match status" value="1"/>
</dbReference>
<accession>A0ABR9VBG3</accession>
<gene>
    <name evidence="5" type="ORF">IQ227_07325</name>
</gene>
<keyword evidence="2" id="KW-0378">Hydrolase</keyword>
<dbReference type="InterPro" id="IPR014818">
    <property type="entry name" value="Phage/plasmid_primase_P4_C"/>
</dbReference>
<name>A0ABR9VBG3_9CYAN</name>
<dbReference type="SMART" id="SM00885">
    <property type="entry name" value="D5_N"/>
    <property type="match status" value="1"/>
</dbReference>
<keyword evidence="3" id="KW-0067">ATP-binding</keyword>
<dbReference type="InterPro" id="IPR024385">
    <property type="entry name" value="DUF3854"/>
</dbReference>
<evidence type="ECO:0000256" key="2">
    <source>
        <dbReference type="ARBA" id="ARBA00022801"/>
    </source>
</evidence>
<comment type="caution">
    <text evidence="5">The sequence shown here is derived from an EMBL/GenBank/DDBJ whole genome shotgun (WGS) entry which is preliminary data.</text>
</comment>
<dbReference type="InterPro" id="IPR005825">
    <property type="entry name" value="Ribosomal_uL24_CS"/>
</dbReference>
<evidence type="ECO:0000313" key="6">
    <source>
        <dbReference type="Proteomes" id="UP000606776"/>
    </source>
</evidence>
<dbReference type="SUPFAM" id="SSF52540">
    <property type="entry name" value="P-loop containing nucleoside triphosphate hydrolases"/>
    <property type="match status" value="1"/>
</dbReference>
<dbReference type="InterPro" id="IPR014015">
    <property type="entry name" value="Helicase_SF3_DNA-vir"/>
</dbReference>
<dbReference type="Gene3D" id="3.40.50.300">
    <property type="entry name" value="P-loop containing nucleotide triphosphate hydrolases"/>
    <property type="match status" value="1"/>
</dbReference>
<evidence type="ECO:0000256" key="3">
    <source>
        <dbReference type="ARBA" id="ARBA00022840"/>
    </source>
</evidence>
<dbReference type="Pfam" id="PF08706">
    <property type="entry name" value="D5_N"/>
    <property type="match status" value="1"/>
</dbReference>
<dbReference type="EMBL" id="JADEWB010000026">
    <property type="protein sequence ID" value="MBE9235852.1"/>
    <property type="molecule type" value="Genomic_DNA"/>
</dbReference>
<keyword evidence="6" id="KW-1185">Reference proteome</keyword>
<feature type="domain" description="SF3 helicase" evidence="4">
    <location>
        <begin position="436"/>
        <end position="605"/>
    </location>
</feature>
<dbReference type="PANTHER" id="PTHR35372:SF2">
    <property type="entry name" value="SF3 HELICASE DOMAIN-CONTAINING PROTEIN"/>
    <property type="match status" value="1"/>
</dbReference>